<keyword evidence="6" id="KW-0325">Glycoprotein</keyword>
<dbReference type="PANTHER" id="PTHR45778:SF3">
    <property type="entry name" value="PURPLE ACID PHOSPHATASE"/>
    <property type="match status" value="1"/>
</dbReference>
<dbReference type="InterPro" id="IPR025733">
    <property type="entry name" value="PAPs_C"/>
</dbReference>
<evidence type="ECO:0000259" key="11">
    <source>
        <dbReference type="Pfam" id="PF17808"/>
    </source>
</evidence>
<keyword evidence="5 7" id="KW-0732">Signal</keyword>
<protein>
    <recommendedName>
        <fullName evidence="7">Purple acid phosphatase</fullName>
        <ecNumber evidence="7">3.1.3.2</ecNumber>
    </recommendedName>
</protein>
<evidence type="ECO:0000259" key="10">
    <source>
        <dbReference type="Pfam" id="PF16656"/>
    </source>
</evidence>
<keyword evidence="7" id="KW-0378">Hydrolase</keyword>
<dbReference type="Pfam" id="PF16656">
    <property type="entry name" value="Pur_ac_phosph_N"/>
    <property type="match status" value="1"/>
</dbReference>
<feature type="domain" description="Purple acid phosphatase C-terminal" evidence="9">
    <location>
        <begin position="508"/>
        <end position="566"/>
    </location>
</feature>
<dbReference type="GO" id="GO:0046872">
    <property type="term" value="F:metal ion binding"/>
    <property type="evidence" value="ECO:0007669"/>
    <property type="project" value="InterPro"/>
</dbReference>
<comment type="similarity">
    <text evidence="2 7">Belongs to the metallophosphoesterase superfamily. Purple acid phosphatase family.</text>
</comment>
<feature type="domain" description="Purple acid phosphatase Fn3-like" evidence="11">
    <location>
        <begin position="61"/>
        <end position="152"/>
    </location>
</feature>
<dbReference type="InterPro" id="IPR040974">
    <property type="entry name" value="Fn3_PAP"/>
</dbReference>
<keyword evidence="13" id="KW-1185">Reference proteome</keyword>
<proteinExistence type="inferred from homology"/>
<gene>
    <name evidence="12" type="ORF">WJX74_011033</name>
</gene>
<reference evidence="12 13" key="1">
    <citation type="journal article" date="2024" name="Nat. Commun.">
        <title>Phylogenomics reveals the evolutionary origins of lichenization in chlorophyte algae.</title>
        <authorList>
            <person name="Puginier C."/>
            <person name="Libourel C."/>
            <person name="Otte J."/>
            <person name="Skaloud P."/>
            <person name="Haon M."/>
            <person name="Grisel S."/>
            <person name="Petersen M."/>
            <person name="Berrin J.G."/>
            <person name="Delaux P.M."/>
            <person name="Dal Grande F."/>
            <person name="Keller J."/>
        </authorList>
    </citation>
    <scope>NUCLEOTIDE SEQUENCE [LARGE SCALE GENOMIC DNA]</scope>
    <source>
        <strain evidence="12 13">SAG 2145</strain>
    </source>
</reference>
<comment type="subunit">
    <text evidence="3">Homodimer.</text>
</comment>
<dbReference type="PANTHER" id="PTHR45778">
    <property type="entry name" value="PURPLE ACID PHOSPHATASE-RELATED"/>
    <property type="match status" value="1"/>
</dbReference>
<dbReference type="Pfam" id="PF00149">
    <property type="entry name" value="Metallophos"/>
    <property type="match status" value="1"/>
</dbReference>
<evidence type="ECO:0000313" key="13">
    <source>
        <dbReference type="Proteomes" id="UP001438707"/>
    </source>
</evidence>
<evidence type="ECO:0000259" key="8">
    <source>
        <dbReference type="Pfam" id="PF00149"/>
    </source>
</evidence>
<feature type="domain" description="Purple acid phosphatase N-terminal" evidence="10">
    <location>
        <begin position="156"/>
        <end position="259"/>
    </location>
</feature>
<dbReference type="InterPro" id="IPR008963">
    <property type="entry name" value="Purple_acid_Pase-like_N"/>
</dbReference>
<sequence length="601" mass="67200">MKASVFSILLAGLGAVSSRAEPLPEQHNPLEAFKNSVWEKNAGFSAYNISISVSRTQLPAEGGWVDVSWSNVPYPGSDDLIALYVPADANPRETSFAKYQWAIASQKHLAHGSGSLRFRLLNMRSEVRFAFIRDPKEWSVVAAVTDIIRFENLNAPLQGHLALTGIPGEMLVQWTTRDIGKPVVKFGTEAGRLDQVLEAYESVTYSREEMCGPPASTVGYTHPGMMHRALLRGLQPDCRYFYQYGDEDFGFSSEASVVTAPPTGPEASIKLLAIADMGQADIDGSNEAMQYWPSRYTTNLMQRDMEGRRLLLHLGDISYARGYTTQWDVFMDQIEPLARSMPYMTAIGNHERDWPGSGDRFPSMYDSGGECGVPTERRFKMPGPAEDKPWYSFDYGPIHFTIYSTEHHFHHGSEQHEFMRADLANVNRSHTPWLVVGGHRPFYIDSTSVGKPDSDQTVADDLRTAFEDLFLQHSVDLTLHGHHHSYQRTCPVFESSCQEDSADGSAAAPVHLVIGHAGATTSPNLLPEQPQYWHRVDLVHGFLRIDANATCMSVEMVEDLHGEAMDIFSLQKPQGWLPRDPGMYHHWRPGSRATTTQMTTT</sequence>
<dbReference type="Proteomes" id="UP001438707">
    <property type="component" value="Unassembled WGS sequence"/>
</dbReference>
<dbReference type="GO" id="GO:0005576">
    <property type="term" value="C:extracellular region"/>
    <property type="evidence" value="ECO:0007669"/>
    <property type="project" value="UniProtKB-SubCell"/>
</dbReference>
<dbReference type="InterPro" id="IPR015914">
    <property type="entry name" value="PAPs_N"/>
</dbReference>
<dbReference type="Pfam" id="PF14008">
    <property type="entry name" value="Metallophos_C"/>
    <property type="match status" value="1"/>
</dbReference>
<evidence type="ECO:0000256" key="4">
    <source>
        <dbReference type="ARBA" id="ARBA00022525"/>
    </source>
</evidence>
<evidence type="ECO:0000256" key="1">
    <source>
        <dbReference type="ARBA" id="ARBA00004613"/>
    </source>
</evidence>
<dbReference type="InterPro" id="IPR041792">
    <property type="entry name" value="MPP_PAP"/>
</dbReference>
<comment type="caution">
    <text evidence="12">The sequence shown here is derived from an EMBL/GenBank/DDBJ whole genome shotgun (WGS) entry which is preliminary data.</text>
</comment>
<feature type="signal peptide" evidence="7">
    <location>
        <begin position="1"/>
        <end position="20"/>
    </location>
</feature>
<accession>A0AAW1RJT6</accession>
<feature type="domain" description="Calcineurin-like phosphoesterase" evidence="8">
    <location>
        <begin position="270"/>
        <end position="486"/>
    </location>
</feature>
<evidence type="ECO:0000256" key="3">
    <source>
        <dbReference type="ARBA" id="ARBA00011738"/>
    </source>
</evidence>
<dbReference type="SUPFAM" id="SSF56300">
    <property type="entry name" value="Metallo-dependent phosphatases"/>
    <property type="match status" value="1"/>
</dbReference>
<dbReference type="InterPro" id="IPR004843">
    <property type="entry name" value="Calcineurin-like_PHP"/>
</dbReference>
<evidence type="ECO:0000256" key="5">
    <source>
        <dbReference type="ARBA" id="ARBA00022729"/>
    </source>
</evidence>
<dbReference type="AlphaFoldDB" id="A0AAW1RJT6"/>
<evidence type="ECO:0000259" key="9">
    <source>
        <dbReference type="Pfam" id="PF14008"/>
    </source>
</evidence>
<dbReference type="GO" id="GO:0003993">
    <property type="term" value="F:acid phosphatase activity"/>
    <property type="evidence" value="ECO:0007669"/>
    <property type="project" value="UniProtKB-EC"/>
</dbReference>
<feature type="chain" id="PRO_5043093891" description="Purple acid phosphatase" evidence="7">
    <location>
        <begin position="21"/>
        <end position="601"/>
    </location>
</feature>
<dbReference type="SUPFAM" id="SSF49363">
    <property type="entry name" value="Purple acid phosphatase, N-terminal domain"/>
    <property type="match status" value="1"/>
</dbReference>
<keyword evidence="4" id="KW-0964">Secreted</keyword>
<dbReference type="Pfam" id="PF17808">
    <property type="entry name" value="fn3_PAP"/>
    <property type="match status" value="1"/>
</dbReference>
<evidence type="ECO:0000313" key="12">
    <source>
        <dbReference type="EMBL" id="KAK9833958.1"/>
    </source>
</evidence>
<dbReference type="Gene3D" id="3.60.21.10">
    <property type="match status" value="1"/>
</dbReference>
<evidence type="ECO:0000256" key="6">
    <source>
        <dbReference type="ARBA" id="ARBA00023180"/>
    </source>
</evidence>
<evidence type="ECO:0000256" key="2">
    <source>
        <dbReference type="ARBA" id="ARBA00008723"/>
    </source>
</evidence>
<dbReference type="Gene3D" id="2.60.40.380">
    <property type="entry name" value="Purple acid phosphatase-like, N-terminal"/>
    <property type="match status" value="1"/>
</dbReference>
<comment type="subcellular location">
    <subcellularLocation>
        <location evidence="1">Secreted</location>
    </subcellularLocation>
</comment>
<dbReference type="InterPro" id="IPR029052">
    <property type="entry name" value="Metallo-depent_PP-like"/>
</dbReference>
<dbReference type="EMBL" id="JALJOS010000010">
    <property type="protein sequence ID" value="KAK9833958.1"/>
    <property type="molecule type" value="Genomic_DNA"/>
</dbReference>
<organism evidence="12 13">
    <name type="scientific">Apatococcus lobatus</name>
    <dbReference type="NCBI Taxonomy" id="904363"/>
    <lineage>
        <taxon>Eukaryota</taxon>
        <taxon>Viridiplantae</taxon>
        <taxon>Chlorophyta</taxon>
        <taxon>core chlorophytes</taxon>
        <taxon>Trebouxiophyceae</taxon>
        <taxon>Chlorellales</taxon>
        <taxon>Chlorellaceae</taxon>
        <taxon>Apatococcus</taxon>
    </lineage>
</organism>
<dbReference type="EC" id="3.1.3.2" evidence="7"/>
<comment type="catalytic activity">
    <reaction evidence="7">
        <text>a phosphate monoester + H2O = an alcohol + phosphate</text>
        <dbReference type="Rhea" id="RHEA:15017"/>
        <dbReference type="ChEBI" id="CHEBI:15377"/>
        <dbReference type="ChEBI" id="CHEBI:30879"/>
        <dbReference type="ChEBI" id="CHEBI:43474"/>
        <dbReference type="ChEBI" id="CHEBI:67140"/>
        <dbReference type="EC" id="3.1.3.2"/>
    </reaction>
</comment>
<dbReference type="CDD" id="cd00839">
    <property type="entry name" value="MPP_PAPs"/>
    <property type="match status" value="1"/>
</dbReference>
<evidence type="ECO:0000256" key="7">
    <source>
        <dbReference type="RuleBase" id="RU361203"/>
    </source>
</evidence>
<name>A0AAW1RJT6_9CHLO</name>